<evidence type="ECO:0000256" key="6">
    <source>
        <dbReference type="ARBA" id="ARBA00023136"/>
    </source>
</evidence>
<evidence type="ECO:0000256" key="3">
    <source>
        <dbReference type="ARBA" id="ARBA00022475"/>
    </source>
</evidence>
<dbReference type="Proteomes" id="UP000223606">
    <property type="component" value="Chromosome 1"/>
</dbReference>
<evidence type="ECO:0000256" key="7">
    <source>
        <dbReference type="RuleBase" id="RU363032"/>
    </source>
</evidence>
<dbReference type="RefSeq" id="WP_245884039.1">
    <property type="nucleotide sequence ID" value="NZ_LT960614.1"/>
</dbReference>
<evidence type="ECO:0000256" key="1">
    <source>
        <dbReference type="ARBA" id="ARBA00004651"/>
    </source>
</evidence>
<keyword evidence="3" id="KW-1003">Cell membrane</keyword>
<dbReference type="Gene3D" id="1.10.3720.10">
    <property type="entry name" value="MetI-like"/>
    <property type="match status" value="1"/>
</dbReference>
<evidence type="ECO:0000313" key="9">
    <source>
        <dbReference type="EMBL" id="SON58035.1"/>
    </source>
</evidence>
<keyword evidence="2 7" id="KW-0813">Transport</keyword>
<accession>A0A2C9DE83</accession>
<dbReference type="GO" id="GO:0055085">
    <property type="term" value="P:transmembrane transport"/>
    <property type="evidence" value="ECO:0007669"/>
    <property type="project" value="InterPro"/>
</dbReference>
<feature type="transmembrane region" description="Helical" evidence="7">
    <location>
        <begin position="297"/>
        <end position="317"/>
    </location>
</feature>
<comment type="subcellular location">
    <subcellularLocation>
        <location evidence="1 7">Cell membrane</location>
        <topology evidence="1 7">Multi-pass membrane protein</topology>
    </subcellularLocation>
</comment>
<gene>
    <name evidence="9" type="primary">sugA_6</name>
    <name evidence="9" type="ORF">HDIA_4494</name>
</gene>
<evidence type="ECO:0000256" key="4">
    <source>
        <dbReference type="ARBA" id="ARBA00022692"/>
    </source>
</evidence>
<dbReference type="GO" id="GO:0005886">
    <property type="term" value="C:plasma membrane"/>
    <property type="evidence" value="ECO:0007669"/>
    <property type="project" value="UniProtKB-SubCell"/>
</dbReference>
<evidence type="ECO:0000256" key="5">
    <source>
        <dbReference type="ARBA" id="ARBA00022989"/>
    </source>
</evidence>
<comment type="similarity">
    <text evidence="7">Belongs to the binding-protein-dependent transport system permease family.</text>
</comment>
<dbReference type="InterPro" id="IPR035906">
    <property type="entry name" value="MetI-like_sf"/>
</dbReference>
<evidence type="ECO:0000259" key="8">
    <source>
        <dbReference type="PROSITE" id="PS50928"/>
    </source>
</evidence>
<dbReference type="CDD" id="cd06261">
    <property type="entry name" value="TM_PBP2"/>
    <property type="match status" value="1"/>
</dbReference>
<dbReference type="AlphaFoldDB" id="A0A2C9DE83"/>
<reference evidence="10" key="1">
    <citation type="submission" date="2017-09" db="EMBL/GenBank/DDBJ databases">
        <title>Genome sequence of Nannocystis excedens DSM 71.</title>
        <authorList>
            <person name="Blom J."/>
        </authorList>
    </citation>
    <scope>NUCLEOTIDE SEQUENCE [LARGE SCALE GENOMIC DNA]</scope>
    <source>
        <strain evidence="10">type strain: E19</strain>
    </source>
</reference>
<feature type="domain" description="ABC transmembrane type-1" evidence="8">
    <location>
        <begin position="100"/>
        <end position="313"/>
    </location>
</feature>
<feature type="transmembrane region" description="Helical" evidence="7">
    <location>
        <begin position="99"/>
        <end position="124"/>
    </location>
</feature>
<feature type="transmembrane region" description="Helical" evidence="7">
    <location>
        <begin position="39"/>
        <end position="69"/>
    </location>
</feature>
<dbReference type="KEGG" id="hdi:HDIA_4494"/>
<dbReference type="InterPro" id="IPR000515">
    <property type="entry name" value="MetI-like"/>
</dbReference>
<proteinExistence type="inferred from homology"/>
<keyword evidence="10" id="KW-1185">Reference proteome</keyword>
<dbReference type="PROSITE" id="PS50928">
    <property type="entry name" value="ABC_TM1"/>
    <property type="match status" value="1"/>
</dbReference>
<feature type="transmembrane region" description="Helical" evidence="7">
    <location>
        <begin position="233"/>
        <end position="254"/>
    </location>
</feature>
<dbReference type="PANTHER" id="PTHR43005">
    <property type="entry name" value="BLR7065 PROTEIN"/>
    <property type="match status" value="1"/>
</dbReference>
<dbReference type="Pfam" id="PF00528">
    <property type="entry name" value="BPD_transp_1"/>
    <property type="match status" value="1"/>
</dbReference>
<dbReference type="EMBL" id="LT960614">
    <property type="protein sequence ID" value="SON58035.1"/>
    <property type="molecule type" value="Genomic_DNA"/>
</dbReference>
<feature type="transmembrane region" description="Helical" evidence="7">
    <location>
        <begin position="202"/>
        <end position="221"/>
    </location>
</feature>
<dbReference type="SUPFAM" id="SSF161098">
    <property type="entry name" value="MetI-like"/>
    <property type="match status" value="1"/>
</dbReference>
<keyword evidence="4 7" id="KW-0812">Transmembrane</keyword>
<protein>
    <submittedName>
        <fullName evidence="9">Trehalose transport system permease protein SugA</fullName>
    </submittedName>
</protein>
<organism evidence="9 10">
    <name type="scientific">Hartmannibacter diazotrophicus</name>
    <dbReference type="NCBI Taxonomy" id="1482074"/>
    <lineage>
        <taxon>Bacteria</taxon>
        <taxon>Pseudomonadati</taxon>
        <taxon>Pseudomonadota</taxon>
        <taxon>Alphaproteobacteria</taxon>
        <taxon>Hyphomicrobiales</taxon>
        <taxon>Pleomorphomonadaceae</taxon>
        <taxon>Hartmannibacter</taxon>
    </lineage>
</organism>
<sequence>MTATSSDAMANDAAAPQGRPGILARLLPPHEPLEARRRLFLLTITLPVVLYVFVCSVIPTLQGLFFSLYRYNLLKPHRNAFVGFDNFARLWSDSSTHAAIVNTLVFTGSAVALEFVIGFALALLLWRDSLFNRISLALMLVPVAVTPLATGLIFRGLLTPDYGPIGYWARTLGISAERGFLGTPETALATIVAMDVWQWTPLMALILLAGLKAIPASVLEAAEMDGATTLQRFFTVVLPLMVPTILLALILRMIDATMVFDTIYVTTNGGPNDATNVLMIAAVKQGLEFFNVGKAGAISALMLAMVAVMANLFFLAINRYDRKVAP</sequence>
<name>A0A2C9DE83_9HYPH</name>
<evidence type="ECO:0000313" key="10">
    <source>
        <dbReference type="Proteomes" id="UP000223606"/>
    </source>
</evidence>
<evidence type="ECO:0000256" key="2">
    <source>
        <dbReference type="ARBA" id="ARBA00022448"/>
    </source>
</evidence>
<dbReference type="PANTHER" id="PTHR43005:SF1">
    <property type="entry name" value="SPERMIDINE_PUTRESCINE TRANSPORT SYSTEM PERMEASE PROTEIN"/>
    <property type="match status" value="1"/>
</dbReference>
<feature type="transmembrane region" description="Helical" evidence="7">
    <location>
        <begin position="136"/>
        <end position="158"/>
    </location>
</feature>
<keyword evidence="6 7" id="KW-0472">Membrane</keyword>
<keyword evidence="5 7" id="KW-1133">Transmembrane helix</keyword>